<comment type="caution">
    <text evidence="1">The sequence shown here is derived from an EMBL/GenBank/DDBJ whole genome shotgun (WGS) entry which is preliminary data.</text>
</comment>
<name>A0AAV4ECI5_9GAST</name>
<evidence type="ECO:0000313" key="1">
    <source>
        <dbReference type="EMBL" id="GFR58484.1"/>
    </source>
</evidence>
<dbReference type="AlphaFoldDB" id="A0AAV4ECI5"/>
<dbReference type="Proteomes" id="UP000762676">
    <property type="component" value="Unassembled WGS sequence"/>
</dbReference>
<evidence type="ECO:0000313" key="2">
    <source>
        <dbReference type="Proteomes" id="UP000762676"/>
    </source>
</evidence>
<accession>A0AAV4ECI5</accession>
<reference evidence="1 2" key="1">
    <citation type="journal article" date="2021" name="Elife">
        <title>Chloroplast acquisition without the gene transfer in kleptoplastic sea slugs, Plakobranchus ocellatus.</title>
        <authorList>
            <person name="Maeda T."/>
            <person name="Takahashi S."/>
            <person name="Yoshida T."/>
            <person name="Shimamura S."/>
            <person name="Takaki Y."/>
            <person name="Nagai Y."/>
            <person name="Toyoda A."/>
            <person name="Suzuki Y."/>
            <person name="Arimoto A."/>
            <person name="Ishii H."/>
            <person name="Satoh N."/>
            <person name="Nishiyama T."/>
            <person name="Hasebe M."/>
            <person name="Maruyama T."/>
            <person name="Minagawa J."/>
            <person name="Obokata J."/>
            <person name="Shigenobu S."/>
        </authorList>
    </citation>
    <scope>NUCLEOTIDE SEQUENCE [LARGE SCALE GENOMIC DNA]</scope>
</reference>
<gene>
    <name evidence="1" type="ORF">ElyMa_005361600</name>
</gene>
<keyword evidence="2" id="KW-1185">Reference proteome</keyword>
<dbReference type="EMBL" id="BMAT01010684">
    <property type="protein sequence ID" value="GFR58484.1"/>
    <property type="molecule type" value="Genomic_DNA"/>
</dbReference>
<protein>
    <submittedName>
        <fullName evidence="1">Uncharacterized protein</fullName>
    </submittedName>
</protein>
<organism evidence="1 2">
    <name type="scientific">Elysia marginata</name>
    <dbReference type="NCBI Taxonomy" id="1093978"/>
    <lineage>
        <taxon>Eukaryota</taxon>
        <taxon>Metazoa</taxon>
        <taxon>Spiralia</taxon>
        <taxon>Lophotrochozoa</taxon>
        <taxon>Mollusca</taxon>
        <taxon>Gastropoda</taxon>
        <taxon>Heterobranchia</taxon>
        <taxon>Euthyneura</taxon>
        <taxon>Panpulmonata</taxon>
        <taxon>Sacoglossa</taxon>
        <taxon>Placobranchoidea</taxon>
        <taxon>Plakobranchidae</taxon>
        <taxon>Elysia</taxon>
    </lineage>
</organism>
<proteinExistence type="predicted"/>
<sequence>MAKAKLSEPDDRHSARAKAWAYELSQMDAQQELFATKAINDVLFEARCVKLHRDSVKINEATIQSTPSTSRCSTPYFTVQPERIPLYQATDVQGVHDSGANGAKALTLSQFFSNFDPNK</sequence>